<dbReference type="Pfam" id="PF01464">
    <property type="entry name" value="SLT"/>
    <property type="match status" value="1"/>
</dbReference>
<protein>
    <submittedName>
        <fullName evidence="3">Transglycosylase SLT domain-containing protein</fullName>
    </submittedName>
</protein>
<gene>
    <name evidence="3" type="ORF">GCN75_09615</name>
</gene>
<feature type="chain" id="PRO_5026291299" evidence="1">
    <location>
        <begin position="36"/>
        <end position="156"/>
    </location>
</feature>
<evidence type="ECO:0000313" key="4">
    <source>
        <dbReference type="Proteomes" id="UP000468717"/>
    </source>
</evidence>
<dbReference type="AlphaFoldDB" id="A0A6I1IDB6"/>
<dbReference type="InterPro" id="IPR023346">
    <property type="entry name" value="Lysozyme-like_dom_sf"/>
</dbReference>
<accession>A0A6I1IDB6</accession>
<dbReference type="CDD" id="cd13400">
    <property type="entry name" value="LT_IagB-like"/>
    <property type="match status" value="1"/>
</dbReference>
<evidence type="ECO:0000313" key="3">
    <source>
        <dbReference type="EMBL" id="KAB8065248.1"/>
    </source>
</evidence>
<organism evidence="3 4">
    <name type="scientific">Janthinobacterium violaceinigrum</name>
    <dbReference type="NCBI Taxonomy" id="2654252"/>
    <lineage>
        <taxon>Bacteria</taxon>
        <taxon>Pseudomonadati</taxon>
        <taxon>Pseudomonadota</taxon>
        <taxon>Betaproteobacteria</taxon>
        <taxon>Burkholderiales</taxon>
        <taxon>Oxalobacteraceae</taxon>
        <taxon>Janthinobacterium</taxon>
    </lineage>
</organism>
<feature type="signal peptide" evidence="1">
    <location>
        <begin position="1"/>
        <end position="35"/>
    </location>
</feature>
<comment type="caution">
    <text evidence="3">The sequence shown here is derived from an EMBL/GenBank/DDBJ whole genome shotgun (WGS) entry which is preliminary data.</text>
</comment>
<name>A0A6I1IDB6_9BURK</name>
<evidence type="ECO:0000256" key="1">
    <source>
        <dbReference type="SAM" id="SignalP"/>
    </source>
</evidence>
<keyword evidence="4" id="KW-1185">Reference proteome</keyword>
<feature type="domain" description="Transglycosylase SLT" evidence="2">
    <location>
        <begin position="36"/>
        <end position="133"/>
    </location>
</feature>
<sequence>MRARPLFRPFLRYHRRVVLAALLLAGAFSSMPAQACWREIGAKYGISPYLLHAIAKTESNLNPRIVSRPNANGSYDIGLMQINSSWLPIIARYGITEAQLLEPCVSIEVGAWILAQNIHRLGNSWTAVGAYNSPNAATGLRYAARVYRNLVPEAAR</sequence>
<reference evidence="3 4" key="1">
    <citation type="submission" date="2019-10" db="EMBL/GenBank/DDBJ databases">
        <title>Three novel species isolated from a subtropical stream in China.</title>
        <authorList>
            <person name="Lu H."/>
        </authorList>
    </citation>
    <scope>NUCLEOTIDE SEQUENCE [LARGE SCALE GENOMIC DNA]</scope>
    <source>
        <strain evidence="3 4">FT13W</strain>
    </source>
</reference>
<dbReference type="SUPFAM" id="SSF53955">
    <property type="entry name" value="Lysozyme-like"/>
    <property type="match status" value="1"/>
</dbReference>
<dbReference type="InterPro" id="IPR008258">
    <property type="entry name" value="Transglycosylase_SLT_dom_1"/>
</dbReference>
<keyword evidence="1" id="KW-0732">Signal</keyword>
<dbReference type="Proteomes" id="UP000468717">
    <property type="component" value="Unassembled WGS sequence"/>
</dbReference>
<dbReference type="Gene3D" id="1.10.530.10">
    <property type="match status" value="1"/>
</dbReference>
<evidence type="ECO:0000259" key="2">
    <source>
        <dbReference type="Pfam" id="PF01464"/>
    </source>
</evidence>
<dbReference type="RefSeq" id="WP_152282322.1">
    <property type="nucleotide sequence ID" value="NZ_WFLI01000008.1"/>
</dbReference>
<dbReference type="EMBL" id="WFLI01000008">
    <property type="protein sequence ID" value="KAB8065248.1"/>
    <property type="molecule type" value="Genomic_DNA"/>
</dbReference>
<proteinExistence type="predicted"/>